<sequence length="222" mass="23457">MKYRIVGEPLPVAICELEKGEKMFSEVGGRTWVKGPINTETKGGGLGKMMGRMVSGESLFLSYYEAQGPVEIAFASSFPGSIRAYELQAGQSLICQKRAFLGATESVKLEIHMQKKLGAGLVGGEGFILQKITGPGIAFVEIDGHAVDYELQSGEELVCDTGIMAVMDSTCSLEVVSVKGLKNKLLGGEGFFDTVIKGPGTVTLQSITITGLAGVLAPFVAK</sequence>
<dbReference type="STRING" id="1514105.AOC36_01245"/>
<dbReference type="AlphaFoldDB" id="A0A0X8GYA6"/>
<proteinExistence type="predicted"/>
<reference evidence="1 2" key="1">
    <citation type="submission" date="2015-10" db="EMBL/GenBank/DDBJ databases">
        <title>Erysipelothrix larvae sp. LV19 isolated from the larval gut of the rhinoceros beetle, Trypoxylus dichotomus.</title>
        <authorList>
            <person name="Lim S."/>
            <person name="Kim B.-C."/>
        </authorList>
    </citation>
    <scope>NUCLEOTIDE SEQUENCE [LARGE SCALE GENOMIC DNA]</scope>
    <source>
        <strain evidence="1 2">LV19</strain>
    </source>
</reference>
<dbReference type="SUPFAM" id="SSF51219">
    <property type="entry name" value="TRAP-like"/>
    <property type="match status" value="1"/>
</dbReference>
<organism evidence="1 2">
    <name type="scientific">Erysipelothrix larvae</name>
    <dbReference type="NCBI Taxonomy" id="1514105"/>
    <lineage>
        <taxon>Bacteria</taxon>
        <taxon>Bacillati</taxon>
        <taxon>Bacillota</taxon>
        <taxon>Erysipelotrichia</taxon>
        <taxon>Erysipelotrichales</taxon>
        <taxon>Erysipelotrichaceae</taxon>
        <taxon>Erysipelothrix</taxon>
    </lineage>
</organism>
<dbReference type="RefSeq" id="WP_067630276.1">
    <property type="nucleotide sequence ID" value="NZ_CP013213.1"/>
</dbReference>
<dbReference type="InterPro" id="IPR002838">
    <property type="entry name" value="AIM24"/>
</dbReference>
<evidence type="ECO:0000313" key="2">
    <source>
        <dbReference type="Proteomes" id="UP000063781"/>
    </source>
</evidence>
<dbReference type="KEGG" id="erl:AOC36_01245"/>
<dbReference type="EMBL" id="CP013213">
    <property type="protein sequence ID" value="AMC92664.1"/>
    <property type="molecule type" value="Genomic_DNA"/>
</dbReference>
<evidence type="ECO:0000313" key="1">
    <source>
        <dbReference type="EMBL" id="AMC92664.1"/>
    </source>
</evidence>
<dbReference type="Gene3D" id="3.60.160.10">
    <property type="entry name" value="Mitochondrial biogenesis AIM24"/>
    <property type="match status" value="1"/>
</dbReference>
<accession>A0A0X8GYA6</accession>
<dbReference type="Pfam" id="PF01987">
    <property type="entry name" value="AIM24"/>
    <property type="match status" value="1"/>
</dbReference>
<dbReference type="Proteomes" id="UP000063781">
    <property type="component" value="Chromosome"/>
</dbReference>
<protein>
    <recommendedName>
        <fullName evidence="3">TIGR00266 family protein</fullName>
    </recommendedName>
</protein>
<dbReference type="InterPro" id="IPR036983">
    <property type="entry name" value="AIM24_sf"/>
</dbReference>
<gene>
    <name evidence="1" type="ORF">AOC36_01245</name>
</gene>
<keyword evidence="2" id="KW-1185">Reference proteome</keyword>
<dbReference type="PANTHER" id="PTHR43657">
    <property type="entry name" value="TRYPTOPHAN RNA-BINDING ATTENUATOR PROTEIN-LIKE PROTEIN"/>
    <property type="match status" value="1"/>
</dbReference>
<dbReference type="PANTHER" id="PTHR43657:SF1">
    <property type="entry name" value="ALTERED INHERITANCE OF MITOCHONDRIA PROTEIN 24, MITOCHONDRIAL"/>
    <property type="match status" value="1"/>
</dbReference>
<dbReference type="InterPro" id="IPR016031">
    <property type="entry name" value="Trp_RNA-bd_attenuator-like_dom"/>
</dbReference>
<name>A0A0X8GYA6_9FIRM</name>
<dbReference type="OrthoDB" id="9779518at2"/>
<evidence type="ECO:0008006" key="3">
    <source>
        <dbReference type="Google" id="ProtNLM"/>
    </source>
</evidence>